<dbReference type="Proteomes" id="UP000054166">
    <property type="component" value="Unassembled WGS sequence"/>
</dbReference>
<dbReference type="InParanoid" id="A0A0C3CE22"/>
<reference evidence="1 2" key="1">
    <citation type="submission" date="2014-04" db="EMBL/GenBank/DDBJ databases">
        <authorList>
            <consortium name="DOE Joint Genome Institute"/>
            <person name="Kuo A."/>
            <person name="Tarkka M."/>
            <person name="Buscot F."/>
            <person name="Kohler A."/>
            <person name="Nagy L.G."/>
            <person name="Floudas D."/>
            <person name="Copeland A."/>
            <person name="Barry K.W."/>
            <person name="Cichocki N."/>
            <person name="Veneault-Fourrey C."/>
            <person name="LaButti K."/>
            <person name="Lindquist E.A."/>
            <person name="Lipzen A."/>
            <person name="Lundell T."/>
            <person name="Morin E."/>
            <person name="Murat C."/>
            <person name="Sun H."/>
            <person name="Tunlid A."/>
            <person name="Henrissat B."/>
            <person name="Grigoriev I.V."/>
            <person name="Hibbett D.S."/>
            <person name="Martin F."/>
            <person name="Nordberg H.P."/>
            <person name="Cantor M.N."/>
            <person name="Hua S.X."/>
        </authorList>
    </citation>
    <scope>NUCLEOTIDE SEQUENCE [LARGE SCALE GENOMIC DNA]</scope>
    <source>
        <strain evidence="1 2">F 1598</strain>
    </source>
</reference>
<dbReference type="HOGENOM" id="CLU_177953_0_0_1"/>
<keyword evidence="2" id="KW-1185">Reference proteome</keyword>
<name>A0A0C3CE22_PILCF</name>
<dbReference type="EMBL" id="KN832978">
    <property type="protein sequence ID" value="KIM87972.1"/>
    <property type="molecule type" value="Genomic_DNA"/>
</dbReference>
<organism evidence="1 2">
    <name type="scientific">Piloderma croceum (strain F 1598)</name>
    <dbReference type="NCBI Taxonomy" id="765440"/>
    <lineage>
        <taxon>Eukaryota</taxon>
        <taxon>Fungi</taxon>
        <taxon>Dikarya</taxon>
        <taxon>Basidiomycota</taxon>
        <taxon>Agaricomycotina</taxon>
        <taxon>Agaricomycetes</taxon>
        <taxon>Agaricomycetidae</taxon>
        <taxon>Atheliales</taxon>
        <taxon>Atheliaceae</taxon>
        <taxon>Piloderma</taxon>
    </lineage>
</organism>
<evidence type="ECO:0000313" key="1">
    <source>
        <dbReference type="EMBL" id="KIM87972.1"/>
    </source>
</evidence>
<accession>A0A0C3CE22</accession>
<sequence length="104" mass="12036">MSSGLLRPDIGPALQTYRTITEQFRLRSRSRTLAFVFLHSRSRSRSLAFLHSRSRSRSLVFLHSRYRAPAPAFAKSHFARRIARIEGLLTHSHPSVRDTAVVYW</sequence>
<proteinExistence type="predicted"/>
<dbReference type="AlphaFoldDB" id="A0A0C3CE22"/>
<gene>
    <name evidence="1" type="ORF">PILCRDRAFT_3681</name>
</gene>
<reference evidence="2" key="2">
    <citation type="submission" date="2015-01" db="EMBL/GenBank/DDBJ databases">
        <title>Evolutionary Origins and Diversification of the Mycorrhizal Mutualists.</title>
        <authorList>
            <consortium name="DOE Joint Genome Institute"/>
            <consortium name="Mycorrhizal Genomics Consortium"/>
            <person name="Kohler A."/>
            <person name="Kuo A."/>
            <person name="Nagy L.G."/>
            <person name="Floudas D."/>
            <person name="Copeland A."/>
            <person name="Barry K.W."/>
            <person name="Cichocki N."/>
            <person name="Veneault-Fourrey C."/>
            <person name="LaButti K."/>
            <person name="Lindquist E.A."/>
            <person name="Lipzen A."/>
            <person name="Lundell T."/>
            <person name="Morin E."/>
            <person name="Murat C."/>
            <person name="Riley R."/>
            <person name="Ohm R."/>
            <person name="Sun H."/>
            <person name="Tunlid A."/>
            <person name="Henrissat B."/>
            <person name="Grigoriev I.V."/>
            <person name="Hibbett D.S."/>
            <person name="Martin F."/>
        </authorList>
    </citation>
    <scope>NUCLEOTIDE SEQUENCE [LARGE SCALE GENOMIC DNA]</scope>
    <source>
        <strain evidence="2">F 1598</strain>
    </source>
</reference>
<evidence type="ECO:0000313" key="2">
    <source>
        <dbReference type="Proteomes" id="UP000054166"/>
    </source>
</evidence>
<protein>
    <submittedName>
        <fullName evidence="1">Uncharacterized protein</fullName>
    </submittedName>
</protein>